<proteinExistence type="predicted"/>
<dbReference type="AlphaFoldDB" id="A0A9N7R3T7"/>
<gene>
    <name evidence="4" type="ORF">SHERM_11793</name>
</gene>
<dbReference type="PANTHER" id="PTHR12864">
    <property type="entry name" value="RAN BINDING PROTEIN 9-RELATED"/>
    <property type="match status" value="1"/>
</dbReference>
<evidence type="ECO:0000256" key="1">
    <source>
        <dbReference type="SAM" id="MobiDB-lite"/>
    </source>
</evidence>
<dbReference type="FunFam" id="2.60.120.920:FF:000092">
    <property type="entry name" value="Ran-binding protein M homolog"/>
    <property type="match status" value="1"/>
</dbReference>
<feature type="domain" description="B30.2/SPRY" evidence="2">
    <location>
        <begin position="31"/>
        <end position="219"/>
    </location>
</feature>
<dbReference type="Pfam" id="PF00622">
    <property type="entry name" value="SPRY"/>
    <property type="match status" value="1"/>
</dbReference>
<dbReference type="PROSITE" id="PS50896">
    <property type="entry name" value="LISH"/>
    <property type="match status" value="1"/>
</dbReference>
<dbReference type="SMART" id="SM00449">
    <property type="entry name" value="SPRY"/>
    <property type="match status" value="1"/>
</dbReference>
<sequence>MSETTSQSVPPAKDLIGSYFVDLWSHTSQTLALNPENEPEAEEDEAEESPTALDTVNSSGGFSVVGPDKLSLLYPSVNMHGHDVGVVQANRAAPSKQLLYYFEIYVKNAGAKGQISIGFTTAGFKLRRQPGWEANSYGYHGDDGLLYRGHGKGETFGPTYTTGDTVGGGINYATQEFFFTKNGVIVGSVFKDVKGPLFPTVAVHSQNEEVTVNFGKDPFVFDIKAYEAEQRAKQQLKIDNICLPQDASYGIVRSYLQHYGYEETLKLLDIAASSTVPPISLAQENGSNEEDSAYALNHRRTLRELIKSGNIDEAFSTLRKMYPQVVQDDTSAICFLLQCQKFIELVRDGKLEEAVNYGRSEFDKFTNLSGSIDLVKECASLLAFEQSSKSPVGYLFRESQRELVADAVNAMILSTNPNVKDISLCKHSCLERLIKQIPPPESRASNSGDVGSGENRCSAIFYVIHFLQSSPTPPPPPLVGRTLFLSLGR</sequence>
<dbReference type="CDD" id="cd12885">
    <property type="entry name" value="SPRY_RanBP_like"/>
    <property type="match status" value="1"/>
</dbReference>
<organism evidence="4 5">
    <name type="scientific">Striga hermonthica</name>
    <name type="common">Purple witchweed</name>
    <name type="synonym">Buchnera hermonthica</name>
    <dbReference type="NCBI Taxonomy" id="68872"/>
    <lineage>
        <taxon>Eukaryota</taxon>
        <taxon>Viridiplantae</taxon>
        <taxon>Streptophyta</taxon>
        <taxon>Embryophyta</taxon>
        <taxon>Tracheophyta</taxon>
        <taxon>Spermatophyta</taxon>
        <taxon>Magnoliopsida</taxon>
        <taxon>eudicotyledons</taxon>
        <taxon>Gunneridae</taxon>
        <taxon>Pentapetalae</taxon>
        <taxon>asterids</taxon>
        <taxon>lamiids</taxon>
        <taxon>Lamiales</taxon>
        <taxon>Orobanchaceae</taxon>
        <taxon>Buchnereae</taxon>
        <taxon>Striga</taxon>
    </lineage>
</organism>
<keyword evidence="5" id="KW-1185">Reference proteome</keyword>
<evidence type="ECO:0000313" key="5">
    <source>
        <dbReference type="Proteomes" id="UP001153555"/>
    </source>
</evidence>
<dbReference type="EMBL" id="CACSLK010004199">
    <property type="protein sequence ID" value="CAA0809884.1"/>
    <property type="molecule type" value="Genomic_DNA"/>
</dbReference>
<dbReference type="InterPro" id="IPR050618">
    <property type="entry name" value="Ubq-SigPath_Reg"/>
</dbReference>
<accession>A0A9N7R3T7</accession>
<dbReference type="InterPro" id="IPR024964">
    <property type="entry name" value="CTLH/CRA"/>
</dbReference>
<dbReference type="InterPro" id="IPR043136">
    <property type="entry name" value="B30.2/SPRY_sf"/>
</dbReference>
<dbReference type="SMART" id="SM00757">
    <property type="entry name" value="CRA"/>
    <property type="match status" value="1"/>
</dbReference>
<keyword evidence="4" id="KW-0675">Receptor</keyword>
<feature type="domain" description="CTLH" evidence="3">
    <location>
        <begin position="295"/>
        <end position="353"/>
    </location>
</feature>
<dbReference type="SUPFAM" id="SSF49899">
    <property type="entry name" value="Concanavalin A-like lectins/glucanases"/>
    <property type="match status" value="1"/>
</dbReference>
<name>A0A9N7R3T7_STRHE</name>
<reference evidence="4" key="1">
    <citation type="submission" date="2019-12" db="EMBL/GenBank/DDBJ databases">
        <authorList>
            <person name="Scholes J."/>
        </authorList>
    </citation>
    <scope>NUCLEOTIDE SEQUENCE</scope>
</reference>
<feature type="compositionally biased region" description="Acidic residues" evidence="1">
    <location>
        <begin position="37"/>
        <end position="48"/>
    </location>
</feature>
<dbReference type="SMART" id="SM00668">
    <property type="entry name" value="CTLH"/>
    <property type="match status" value="1"/>
</dbReference>
<dbReference type="InterPro" id="IPR013320">
    <property type="entry name" value="ConA-like_dom_sf"/>
</dbReference>
<feature type="region of interest" description="Disordered" evidence="1">
    <location>
        <begin position="34"/>
        <end position="58"/>
    </location>
</feature>
<dbReference type="InterPro" id="IPR003877">
    <property type="entry name" value="SPRY_dom"/>
</dbReference>
<dbReference type="InterPro" id="IPR044736">
    <property type="entry name" value="Gid1/RanBPM/SPLA_SPRY"/>
</dbReference>
<comment type="caution">
    <text evidence="4">The sequence shown here is derived from an EMBL/GenBank/DDBJ whole genome shotgun (WGS) entry which is preliminary data.</text>
</comment>
<dbReference type="InterPro" id="IPR001870">
    <property type="entry name" value="B30.2/SPRY"/>
</dbReference>
<dbReference type="PROSITE" id="PS50897">
    <property type="entry name" value="CTLH"/>
    <property type="match status" value="1"/>
</dbReference>
<dbReference type="Gene3D" id="2.60.120.920">
    <property type="match status" value="1"/>
</dbReference>
<dbReference type="PROSITE" id="PS50188">
    <property type="entry name" value="B302_SPRY"/>
    <property type="match status" value="1"/>
</dbReference>
<dbReference type="Proteomes" id="UP001153555">
    <property type="component" value="Unassembled WGS sequence"/>
</dbReference>
<evidence type="ECO:0000259" key="3">
    <source>
        <dbReference type="PROSITE" id="PS50897"/>
    </source>
</evidence>
<evidence type="ECO:0000313" key="4">
    <source>
        <dbReference type="EMBL" id="CAA0809884.1"/>
    </source>
</evidence>
<dbReference type="InterPro" id="IPR006594">
    <property type="entry name" value="LisH"/>
</dbReference>
<dbReference type="OrthoDB" id="25503at2759"/>
<dbReference type="InterPro" id="IPR006595">
    <property type="entry name" value="CTLH_C"/>
</dbReference>
<dbReference type="InterPro" id="IPR013144">
    <property type="entry name" value="CRA_dom"/>
</dbReference>
<protein>
    <submittedName>
        <fullName evidence="4">SPla/RYanodine receptor (SPRY) domain-containing protein</fullName>
    </submittedName>
</protein>
<evidence type="ECO:0000259" key="2">
    <source>
        <dbReference type="PROSITE" id="PS50188"/>
    </source>
</evidence>
<dbReference type="Pfam" id="PF10607">
    <property type="entry name" value="CTLH"/>
    <property type="match status" value="1"/>
</dbReference>